<dbReference type="PANTHER" id="PTHR44013:SF1">
    <property type="entry name" value="ZINC-TYPE ALCOHOL DEHYDROGENASE-LIKE PROTEIN C16A3.02C"/>
    <property type="match status" value="1"/>
</dbReference>
<dbReference type="GO" id="GO:0008270">
    <property type="term" value="F:zinc ion binding"/>
    <property type="evidence" value="ECO:0007669"/>
    <property type="project" value="InterPro"/>
</dbReference>
<evidence type="ECO:0000313" key="3">
    <source>
        <dbReference type="Proteomes" id="UP000597444"/>
    </source>
</evidence>
<dbReference type="PANTHER" id="PTHR44013">
    <property type="entry name" value="ZINC-TYPE ALCOHOL DEHYDROGENASE-LIKE PROTEIN C16A3.02C"/>
    <property type="match status" value="1"/>
</dbReference>
<protein>
    <submittedName>
        <fullName evidence="2">NADPH:quinone reductase</fullName>
    </submittedName>
</protein>
<dbReference type="SMART" id="SM00829">
    <property type="entry name" value="PKS_ER"/>
    <property type="match status" value="1"/>
</dbReference>
<dbReference type="InterPro" id="IPR020843">
    <property type="entry name" value="ER"/>
</dbReference>
<dbReference type="InterPro" id="IPR036291">
    <property type="entry name" value="NAD(P)-bd_dom_sf"/>
</dbReference>
<dbReference type="Gene3D" id="3.40.50.720">
    <property type="entry name" value="NAD(P)-binding Rossmann-like Domain"/>
    <property type="match status" value="1"/>
</dbReference>
<dbReference type="InterPro" id="IPR013154">
    <property type="entry name" value="ADH-like_N"/>
</dbReference>
<name>A0A8J3ILJ7_9CHLR</name>
<dbReference type="InterPro" id="IPR052733">
    <property type="entry name" value="Chloroplast_QOR"/>
</dbReference>
<sequence length="316" mass="32730">MKAIQVHTFGGPEVLTYQDVPRPTAGVGEVLIRVQAAGVNPAEWKAVSGLTRRVREVPLPFIPGWDVSGIIEEVGPDVTAFQQGDAVYGLLRFPSPSAGTYAEYTTGPVADLALKPTSIDHIQAAAVPMAALTAWQGLFVHGRMEAGQTVLITGAAGGVGHFAVQLAKSKGARVIGVASGRHAAFLHELGVDQFIDYTSTSPEGAVHDVDLVVDTAGGMNGDPLLSVLKPGGTLIPISANQFSPERVAQAGVSIVTTIGPVMQVRSSGAQLVEIGKLIDAGQVRVAIDTVVPLAEAARAHERSAAGHVRGKIVLAI</sequence>
<dbReference type="InterPro" id="IPR002364">
    <property type="entry name" value="Quin_OxRdtase/zeta-crystal_CS"/>
</dbReference>
<feature type="domain" description="Enoyl reductase (ER)" evidence="1">
    <location>
        <begin position="10"/>
        <end position="314"/>
    </location>
</feature>
<comment type="caution">
    <text evidence="2">The sequence shown here is derived from an EMBL/GenBank/DDBJ whole genome shotgun (WGS) entry which is preliminary data.</text>
</comment>
<dbReference type="Gene3D" id="3.90.180.10">
    <property type="entry name" value="Medium-chain alcohol dehydrogenases, catalytic domain"/>
    <property type="match status" value="1"/>
</dbReference>
<evidence type="ECO:0000313" key="2">
    <source>
        <dbReference type="EMBL" id="GHO97844.1"/>
    </source>
</evidence>
<proteinExistence type="predicted"/>
<dbReference type="SUPFAM" id="SSF50129">
    <property type="entry name" value="GroES-like"/>
    <property type="match status" value="1"/>
</dbReference>
<dbReference type="EMBL" id="BNJK01000002">
    <property type="protein sequence ID" value="GHO97844.1"/>
    <property type="molecule type" value="Genomic_DNA"/>
</dbReference>
<dbReference type="SUPFAM" id="SSF51735">
    <property type="entry name" value="NAD(P)-binding Rossmann-fold domains"/>
    <property type="match status" value="1"/>
</dbReference>
<gene>
    <name evidence="2" type="ORF">KSF_078920</name>
</gene>
<accession>A0A8J3ILJ7</accession>
<dbReference type="RefSeq" id="WP_220208621.1">
    <property type="nucleotide sequence ID" value="NZ_BNJK01000002.1"/>
</dbReference>
<dbReference type="Pfam" id="PF08240">
    <property type="entry name" value="ADH_N"/>
    <property type="match status" value="1"/>
</dbReference>
<dbReference type="Proteomes" id="UP000597444">
    <property type="component" value="Unassembled WGS sequence"/>
</dbReference>
<dbReference type="GO" id="GO:0016491">
    <property type="term" value="F:oxidoreductase activity"/>
    <property type="evidence" value="ECO:0007669"/>
    <property type="project" value="InterPro"/>
</dbReference>
<keyword evidence="3" id="KW-1185">Reference proteome</keyword>
<dbReference type="CDD" id="cd05289">
    <property type="entry name" value="MDR_like_2"/>
    <property type="match status" value="1"/>
</dbReference>
<dbReference type="PROSITE" id="PS01162">
    <property type="entry name" value="QOR_ZETA_CRYSTAL"/>
    <property type="match status" value="1"/>
</dbReference>
<dbReference type="Pfam" id="PF13602">
    <property type="entry name" value="ADH_zinc_N_2"/>
    <property type="match status" value="1"/>
</dbReference>
<evidence type="ECO:0000259" key="1">
    <source>
        <dbReference type="SMART" id="SM00829"/>
    </source>
</evidence>
<dbReference type="InterPro" id="IPR011032">
    <property type="entry name" value="GroES-like_sf"/>
</dbReference>
<dbReference type="AlphaFoldDB" id="A0A8J3ILJ7"/>
<organism evidence="2 3">
    <name type="scientific">Reticulibacter mediterranei</name>
    <dbReference type="NCBI Taxonomy" id="2778369"/>
    <lineage>
        <taxon>Bacteria</taxon>
        <taxon>Bacillati</taxon>
        <taxon>Chloroflexota</taxon>
        <taxon>Ktedonobacteria</taxon>
        <taxon>Ktedonobacterales</taxon>
        <taxon>Reticulibacteraceae</taxon>
        <taxon>Reticulibacter</taxon>
    </lineage>
</organism>
<reference evidence="2" key="1">
    <citation type="submission" date="2020-10" db="EMBL/GenBank/DDBJ databases">
        <title>Taxonomic study of unclassified bacteria belonging to the class Ktedonobacteria.</title>
        <authorList>
            <person name="Yabe S."/>
            <person name="Wang C.M."/>
            <person name="Zheng Y."/>
            <person name="Sakai Y."/>
            <person name="Cavaletti L."/>
            <person name="Monciardini P."/>
            <person name="Donadio S."/>
        </authorList>
    </citation>
    <scope>NUCLEOTIDE SEQUENCE</scope>
    <source>
        <strain evidence="2">ID150040</strain>
    </source>
</reference>